<comment type="caution">
    <text evidence="1">The sequence shown here is derived from an EMBL/GenBank/DDBJ whole genome shotgun (WGS) entry which is preliminary data.</text>
</comment>
<dbReference type="GO" id="GO:0003676">
    <property type="term" value="F:nucleic acid binding"/>
    <property type="evidence" value="ECO:0007669"/>
    <property type="project" value="InterPro"/>
</dbReference>
<evidence type="ECO:0008006" key="3">
    <source>
        <dbReference type="Google" id="ProtNLM"/>
    </source>
</evidence>
<evidence type="ECO:0000313" key="1">
    <source>
        <dbReference type="EMBL" id="TCL54933.1"/>
    </source>
</evidence>
<dbReference type="InterPro" id="IPR036890">
    <property type="entry name" value="HATPase_C_sf"/>
</dbReference>
<name>A0A4R1QPX7_9FIRM</name>
<gene>
    <name evidence="1" type="ORF">EDD77_11957</name>
</gene>
<dbReference type="Gene3D" id="3.40.1350.10">
    <property type="match status" value="1"/>
</dbReference>
<sequence>MEKEYNISINITPKAFEGLARQGMLCHQGICELCDDALAAALPGEKARVCVALAPDEDKNYLNIAVSDWGCGMELAALTNALQLGSAPLSNDRLNEHGYGLNNALACLSGGTGDWCIYTRSQPGPYFKVSGPFDLNMTVKMTDTIDLPEGLNLQWPDPSTVIHVRVPMAIARTLQRQGNRKLSDLVTLRMWLIEHLGVAYRGYLELDPVTLEPSAKIAVTVGQSSLLVPPIPVPMMMGRTEKLEVELGGQVVPVTYVHGTLDKSKQEHLVQGSKARFYYQCSQPTQGIDIRLGKRVIATAQLGEVWHREDGSPLCRHNSYNDFVGELILPELPRGVLATLNNKTGIDRNDPDWDVVFEALTDFPPQKNAAAFSEDELKKKWMKILKAANPEDDVTSEISVWPTGTRVDVVDKGANGKCDIYELKTRKAEPQDLYQLRMYWDGLVLEGIQPTRGILLTAKYNDAIREMAEQMNSLPTPNLPDGTPSEPYRFLLATHQEKELSV</sequence>
<dbReference type="EMBL" id="SLUM01000019">
    <property type="protein sequence ID" value="TCL54933.1"/>
    <property type="molecule type" value="Genomic_DNA"/>
</dbReference>
<dbReference type="RefSeq" id="WP_058964394.1">
    <property type="nucleotide sequence ID" value="NZ_CABKVM010000017.1"/>
</dbReference>
<dbReference type="Proteomes" id="UP000295184">
    <property type="component" value="Unassembled WGS sequence"/>
</dbReference>
<accession>A0A4R1QPX7</accession>
<protein>
    <recommendedName>
        <fullName evidence="3">Histidine kinase/DNA gyrase B/HSP90-like ATPase</fullName>
    </recommendedName>
</protein>
<dbReference type="InterPro" id="IPR011856">
    <property type="entry name" value="tRNA_endonuc-like_dom_sf"/>
</dbReference>
<organism evidence="1 2">
    <name type="scientific">Allofournierella massiliensis</name>
    <dbReference type="NCBI Taxonomy" id="1650663"/>
    <lineage>
        <taxon>Bacteria</taxon>
        <taxon>Bacillati</taxon>
        <taxon>Bacillota</taxon>
        <taxon>Clostridia</taxon>
        <taxon>Eubacteriales</taxon>
        <taxon>Oscillospiraceae</taxon>
        <taxon>Allofournierella</taxon>
    </lineage>
</organism>
<evidence type="ECO:0000313" key="2">
    <source>
        <dbReference type="Proteomes" id="UP000295184"/>
    </source>
</evidence>
<proteinExistence type="predicted"/>
<dbReference type="AlphaFoldDB" id="A0A4R1QPX7"/>
<reference evidence="1 2" key="1">
    <citation type="submission" date="2019-03" db="EMBL/GenBank/DDBJ databases">
        <title>Genomic Encyclopedia of Type Strains, Phase IV (KMG-IV): sequencing the most valuable type-strain genomes for metagenomic binning, comparative biology and taxonomic classification.</title>
        <authorList>
            <person name="Goeker M."/>
        </authorList>
    </citation>
    <scope>NUCLEOTIDE SEQUENCE [LARGE SCALE GENOMIC DNA]</scope>
    <source>
        <strain evidence="1 2">DSM 100451</strain>
    </source>
</reference>
<dbReference type="STRING" id="1650663.GCA_001486665_02004"/>
<dbReference type="OrthoDB" id="1859572at2"/>
<dbReference type="SUPFAM" id="SSF55874">
    <property type="entry name" value="ATPase domain of HSP90 chaperone/DNA topoisomerase II/histidine kinase"/>
    <property type="match status" value="1"/>
</dbReference>